<dbReference type="Pfam" id="PF00448">
    <property type="entry name" value="SRP54"/>
    <property type="match status" value="1"/>
</dbReference>
<dbReference type="GO" id="GO:0005047">
    <property type="term" value="F:signal recognition particle binding"/>
    <property type="evidence" value="ECO:0007669"/>
    <property type="project" value="TreeGrafter"/>
</dbReference>
<dbReference type="Gene3D" id="1.20.120.140">
    <property type="entry name" value="Signal recognition particle SRP54, nucleotide-binding domain"/>
    <property type="match status" value="1"/>
</dbReference>
<evidence type="ECO:0000256" key="4">
    <source>
        <dbReference type="ARBA" id="ARBA00022741"/>
    </source>
</evidence>
<sequence length="324" mass="35215">MIQTLFGSLDQPEEKGFFDRMKQAVSRTRESLSDRIESVIAMTREVDEAALEELEMTLIASDLGVHVAAEVVGQIRDRAKREQIRDGAELRDLLKSSLKKILDEHQKPPRTVATPPEVIVMVGVNGTGKTTTTGKLAAYYRRQGKTVLLCAADTFRAAAIEQLEVWGERTGVELIKSRQGGDPSAVLFDALQAAKARQTDVLIVDTAGRLHTKSGLMAELDKMRRTTQRFIPDAPHEVLLVLDATTGQNGLQQARLFTESAGVTGIVLTKLDGTAKGGIAIAIAREMGVPVRFAGIGEQVNDLLPFDSDAFVEALLGSPEVMRP</sequence>
<evidence type="ECO:0000256" key="3">
    <source>
        <dbReference type="ARBA" id="ARBA00022490"/>
    </source>
</evidence>
<evidence type="ECO:0000256" key="1">
    <source>
        <dbReference type="ARBA" id="ARBA00004413"/>
    </source>
</evidence>
<keyword evidence="6 11" id="KW-0342">GTP-binding</keyword>
<dbReference type="Pfam" id="PF02881">
    <property type="entry name" value="SRP54_N"/>
    <property type="match status" value="1"/>
</dbReference>
<evidence type="ECO:0000256" key="6">
    <source>
        <dbReference type="ARBA" id="ARBA00023134"/>
    </source>
</evidence>
<dbReference type="InterPro" id="IPR000897">
    <property type="entry name" value="SRP54_GTPase_dom"/>
</dbReference>
<dbReference type="InterPro" id="IPR036225">
    <property type="entry name" value="SRP/SRP_N"/>
</dbReference>
<dbReference type="SMART" id="SM00962">
    <property type="entry name" value="SRP54"/>
    <property type="match status" value="1"/>
</dbReference>
<dbReference type="FunFam" id="3.40.50.300:FF:000053">
    <property type="entry name" value="Signal recognition particle receptor FtsY"/>
    <property type="match status" value="1"/>
</dbReference>
<dbReference type="HAMAP" id="MF_00920">
    <property type="entry name" value="FtsY"/>
    <property type="match status" value="1"/>
</dbReference>
<dbReference type="InterPro" id="IPR027417">
    <property type="entry name" value="P-loop_NTPase"/>
</dbReference>
<keyword evidence="3 11" id="KW-0963">Cytoplasm</keyword>
<dbReference type="FunFam" id="1.20.120.140:FF:000002">
    <property type="entry name" value="Signal recognition particle receptor FtsY"/>
    <property type="match status" value="1"/>
</dbReference>
<dbReference type="GO" id="GO:0005525">
    <property type="term" value="F:GTP binding"/>
    <property type="evidence" value="ECO:0007669"/>
    <property type="project" value="UniProtKB-UniRule"/>
</dbReference>
<evidence type="ECO:0000313" key="14">
    <source>
        <dbReference type="Proteomes" id="UP000002207"/>
    </source>
</evidence>
<comment type="subunit">
    <text evidence="11">Part of the signal recognition particle protein translocation system, which is composed of SRP and FtsY.</text>
</comment>
<name>C1F6U4_ACIC5</name>
<dbReference type="Proteomes" id="UP000002207">
    <property type="component" value="Chromosome"/>
</dbReference>
<evidence type="ECO:0000259" key="12">
    <source>
        <dbReference type="PROSITE" id="PS00300"/>
    </source>
</evidence>
<comment type="function">
    <text evidence="10">Involved in targeting and insertion of nascent membrane proteins into the cytoplasmic membrane. Acts as a receptor for the complex formed by the signal recognition particle (SRP) and the ribosome-nascent chain (RNC). Interaction with SRP-RNC leads to the transfer of the RNC complex to the Sec translocase for insertion into the membrane, the hydrolysis of GTP by both Ffh and FtsY, and the dissociation of the SRP-FtsY complex into the individual components.</text>
</comment>
<dbReference type="SUPFAM" id="SSF52540">
    <property type="entry name" value="P-loop containing nucleoside triphosphate hydrolases"/>
    <property type="match status" value="1"/>
</dbReference>
<dbReference type="HOGENOM" id="CLU_009301_3_0_0"/>
<gene>
    <name evidence="11 13" type="primary">ftsY</name>
    <name evidence="13" type="ordered locus">ACP_3413</name>
</gene>
<keyword evidence="2 11" id="KW-1003">Cell membrane</keyword>
<dbReference type="EC" id="3.6.5.4" evidence="11"/>
<comment type="catalytic activity">
    <reaction evidence="9 11">
        <text>GTP + H2O = GDP + phosphate + H(+)</text>
        <dbReference type="Rhea" id="RHEA:19669"/>
        <dbReference type="ChEBI" id="CHEBI:15377"/>
        <dbReference type="ChEBI" id="CHEBI:15378"/>
        <dbReference type="ChEBI" id="CHEBI:37565"/>
        <dbReference type="ChEBI" id="CHEBI:43474"/>
        <dbReference type="ChEBI" id="CHEBI:58189"/>
        <dbReference type="EC" id="3.6.5.4"/>
    </reaction>
</comment>
<evidence type="ECO:0000256" key="8">
    <source>
        <dbReference type="ARBA" id="ARBA00023170"/>
    </source>
</evidence>
<reference evidence="13 14" key="1">
    <citation type="journal article" date="2009" name="Appl. Environ. Microbiol.">
        <title>Three genomes from the phylum Acidobacteria provide insight into the lifestyles of these microorganisms in soils.</title>
        <authorList>
            <person name="Ward N.L."/>
            <person name="Challacombe J.F."/>
            <person name="Janssen P.H."/>
            <person name="Henrissat B."/>
            <person name="Coutinho P.M."/>
            <person name="Wu M."/>
            <person name="Xie G."/>
            <person name="Haft D.H."/>
            <person name="Sait M."/>
            <person name="Badger J."/>
            <person name="Barabote R.D."/>
            <person name="Bradley B."/>
            <person name="Brettin T.S."/>
            <person name="Brinkac L.M."/>
            <person name="Bruce D."/>
            <person name="Creasy T."/>
            <person name="Daugherty S.C."/>
            <person name="Davidsen T.M."/>
            <person name="DeBoy R.T."/>
            <person name="Detter J.C."/>
            <person name="Dodson R.J."/>
            <person name="Durkin A.S."/>
            <person name="Ganapathy A."/>
            <person name="Gwinn-Giglio M."/>
            <person name="Han C.S."/>
            <person name="Khouri H."/>
            <person name="Kiss H."/>
            <person name="Kothari S.P."/>
            <person name="Madupu R."/>
            <person name="Nelson K.E."/>
            <person name="Nelson W.C."/>
            <person name="Paulsen I."/>
            <person name="Penn K."/>
            <person name="Ren Q."/>
            <person name="Rosovitz M.J."/>
            <person name="Selengut J.D."/>
            <person name="Shrivastava S."/>
            <person name="Sullivan S.A."/>
            <person name="Tapia R."/>
            <person name="Thompson L.S."/>
            <person name="Watkins K.L."/>
            <person name="Yang Q."/>
            <person name="Yu C."/>
            <person name="Zafar N."/>
            <person name="Zhou L."/>
            <person name="Kuske C.R."/>
        </authorList>
    </citation>
    <scope>NUCLEOTIDE SEQUENCE [LARGE SCALE GENOMIC DNA]</scope>
    <source>
        <strain evidence="14">ATCC 51196 / DSM 11244 / BCRC 80197 / JCM 7670 / NBRC 15755 / NCIMB 13165 / 161</strain>
    </source>
</reference>
<dbReference type="EMBL" id="CP001472">
    <property type="protein sequence ID" value="ACO34195.1"/>
    <property type="molecule type" value="Genomic_DNA"/>
</dbReference>
<dbReference type="GO" id="GO:0003924">
    <property type="term" value="F:GTPase activity"/>
    <property type="evidence" value="ECO:0007669"/>
    <property type="project" value="UniProtKB-UniRule"/>
</dbReference>
<dbReference type="InterPro" id="IPR042101">
    <property type="entry name" value="SRP54_N_sf"/>
</dbReference>
<evidence type="ECO:0000313" key="13">
    <source>
        <dbReference type="EMBL" id="ACO34195.1"/>
    </source>
</evidence>
<proteinExistence type="inferred from homology"/>
<dbReference type="OrthoDB" id="9804720at2"/>
<protein>
    <recommendedName>
        <fullName evidence="11">Signal recognition particle receptor FtsY</fullName>
        <shortName evidence="11">SRP receptor</shortName>
        <ecNumber evidence="11">3.6.5.4</ecNumber>
    </recommendedName>
</protein>
<evidence type="ECO:0000256" key="7">
    <source>
        <dbReference type="ARBA" id="ARBA00023136"/>
    </source>
</evidence>
<keyword evidence="5 11" id="KW-0378">Hydrolase</keyword>
<keyword evidence="8 11" id="KW-0675">Receptor</keyword>
<dbReference type="STRING" id="240015.ACP_3413"/>
<dbReference type="AlphaFoldDB" id="C1F6U4"/>
<organism evidence="13 14">
    <name type="scientific">Acidobacterium capsulatum (strain ATCC 51196 / DSM 11244 / BCRC 80197 / JCM 7670 / NBRC 15755 / NCIMB 13165 / 161)</name>
    <dbReference type="NCBI Taxonomy" id="240015"/>
    <lineage>
        <taxon>Bacteria</taxon>
        <taxon>Pseudomonadati</taxon>
        <taxon>Acidobacteriota</taxon>
        <taxon>Terriglobia</taxon>
        <taxon>Terriglobales</taxon>
        <taxon>Acidobacteriaceae</taxon>
        <taxon>Acidobacterium</taxon>
    </lineage>
</organism>
<keyword evidence="14" id="KW-1185">Reference proteome</keyword>
<dbReference type="NCBIfam" id="TIGR00064">
    <property type="entry name" value="ftsY"/>
    <property type="match status" value="1"/>
</dbReference>
<dbReference type="RefSeq" id="WP_015898442.1">
    <property type="nucleotide sequence ID" value="NC_012483.1"/>
</dbReference>
<dbReference type="SMART" id="SM00382">
    <property type="entry name" value="AAA"/>
    <property type="match status" value="1"/>
</dbReference>
<dbReference type="SUPFAM" id="SSF47364">
    <property type="entry name" value="Domain of the SRP/SRP receptor G-proteins"/>
    <property type="match status" value="1"/>
</dbReference>
<comment type="similarity">
    <text evidence="11">Belongs to the GTP-binding SRP family. FtsY subfamily.</text>
</comment>
<dbReference type="KEGG" id="aca:ACP_3413"/>
<feature type="binding site" evidence="11">
    <location>
        <begin position="205"/>
        <end position="209"/>
    </location>
    <ligand>
        <name>GTP</name>
        <dbReference type="ChEBI" id="CHEBI:37565"/>
    </ligand>
</feature>
<keyword evidence="4 11" id="KW-0547">Nucleotide-binding</keyword>
<dbReference type="InParanoid" id="C1F6U4"/>
<dbReference type="SMART" id="SM00963">
    <property type="entry name" value="SRP54_N"/>
    <property type="match status" value="1"/>
</dbReference>
<dbReference type="PROSITE" id="PS00300">
    <property type="entry name" value="SRP54"/>
    <property type="match status" value="1"/>
</dbReference>
<dbReference type="CDD" id="cd17874">
    <property type="entry name" value="FtsY"/>
    <property type="match status" value="1"/>
</dbReference>
<dbReference type="PANTHER" id="PTHR43134">
    <property type="entry name" value="SIGNAL RECOGNITION PARTICLE RECEPTOR SUBUNIT ALPHA"/>
    <property type="match status" value="1"/>
</dbReference>
<dbReference type="InterPro" id="IPR013822">
    <property type="entry name" value="Signal_recog_particl_SRP54_hlx"/>
</dbReference>
<evidence type="ECO:0000256" key="11">
    <source>
        <dbReference type="HAMAP-Rule" id="MF_00920"/>
    </source>
</evidence>
<evidence type="ECO:0000256" key="5">
    <source>
        <dbReference type="ARBA" id="ARBA00022801"/>
    </source>
</evidence>
<dbReference type="eggNOG" id="COG0552">
    <property type="taxonomic scope" value="Bacteria"/>
</dbReference>
<keyword evidence="11" id="KW-0997">Cell inner membrane</keyword>
<dbReference type="Gene3D" id="3.40.50.300">
    <property type="entry name" value="P-loop containing nucleotide triphosphate hydrolases"/>
    <property type="match status" value="1"/>
</dbReference>
<evidence type="ECO:0000256" key="10">
    <source>
        <dbReference type="ARBA" id="ARBA00053570"/>
    </source>
</evidence>
<accession>C1F6U4</accession>
<evidence type="ECO:0000256" key="2">
    <source>
        <dbReference type="ARBA" id="ARBA00022475"/>
    </source>
</evidence>
<dbReference type="InterPro" id="IPR003593">
    <property type="entry name" value="AAA+_ATPase"/>
</dbReference>
<dbReference type="InterPro" id="IPR004390">
    <property type="entry name" value="SR_rcpt_FtsY"/>
</dbReference>
<keyword evidence="7 11" id="KW-0472">Membrane</keyword>
<comment type="subcellular location">
    <subcellularLocation>
        <location evidence="11">Cell inner membrane</location>
        <topology evidence="11">Peripheral membrane protein</topology>
        <orientation evidence="11">Cytoplasmic side</orientation>
    </subcellularLocation>
    <subcellularLocation>
        <location evidence="11">Cytoplasm</location>
    </subcellularLocation>
    <subcellularLocation>
        <location evidence="1">Cell membrane</location>
        <topology evidence="1">Peripheral membrane protein</topology>
        <orientation evidence="1">Cytoplasmic side</orientation>
    </subcellularLocation>
</comment>
<dbReference type="FunCoup" id="C1F6U4">
    <property type="interactions" value="556"/>
</dbReference>
<dbReference type="GO" id="GO:0005886">
    <property type="term" value="C:plasma membrane"/>
    <property type="evidence" value="ECO:0007669"/>
    <property type="project" value="UniProtKB-SubCell"/>
</dbReference>
<feature type="domain" description="SRP54-type proteins GTP-binding" evidence="12">
    <location>
        <begin position="290"/>
        <end position="303"/>
    </location>
</feature>
<dbReference type="GO" id="GO:0005737">
    <property type="term" value="C:cytoplasm"/>
    <property type="evidence" value="ECO:0007669"/>
    <property type="project" value="UniProtKB-SubCell"/>
</dbReference>
<evidence type="ECO:0000256" key="9">
    <source>
        <dbReference type="ARBA" id="ARBA00048027"/>
    </source>
</evidence>
<dbReference type="PANTHER" id="PTHR43134:SF1">
    <property type="entry name" value="SIGNAL RECOGNITION PARTICLE RECEPTOR SUBUNIT ALPHA"/>
    <property type="match status" value="1"/>
</dbReference>
<dbReference type="GO" id="GO:0006614">
    <property type="term" value="P:SRP-dependent cotranslational protein targeting to membrane"/>
    <property type="evidence" value="ECO:0007669"/>
    <property type="project" value="InterPro"/>
</dbReference>
<feature type="binding site" evidence="11">
    <location>
        <begin position="269"/>
        <end position="272"/>
    </location>
    <ligand>
        <name>GTP</name>
        <dbReference type="ChEBI" id="CHEBI:37565"/>
    </ligand>
</feature>
<feature type="binding site" evidence="11">
    <location>
        <begin position="123"/>
        <end position="130"/>
    </location>
    <ligand>
        <name>GTP</name>
        <dbReference type="ChEBI" id="CHEBI:37565"/>
    </ligand>
</feature>